<dbReference type="InterPro" id="IPR006674">
    <property type="entry name" value="HD_domain"/>
</dbReference>
<dbReference type="Pfam" id="PF01966">
    <property type="entry name" value="HD"/>
    <property type="match status" value="1"/>
</dbReference>
<proteinExistence type="predicted"/>
<sequence>MKDSMEVMMDKDKILQETERMVKTVLIDEKSGHDWLHIKRVKETALEIALKEGADPFVVTLAALLHDLADEKIVESEDEALVDIKNFLLKLGVDTLDIQHILTTITTMSFKGGNSPPVETLEAQVVQDADRLDAMGAIGIARCFIYAGKVGSPIYDPQLEVRDQMSIEEYRNDKTSAIHHFYEKLLKLKDLMNTKTAKELATSRHEFMEMFLEQFYHETRERRR</sequence>
<dbReference type="PROSITE" id="PS51831">
    <property type="entry name" value="HD"/>
    <property type="match status" value="1"/>
</dbReference>
<dbReference type="CDD" id="cd00077">
    <property type="entry name" value="HDc"/>
    <property type="match status" value="1"/>
</dbReference>
<evidence type="ECO:0000313" key="3">
    <source>
        <dbReference type="Proteomes" id="UP001595882"/>
    </source>
</evidence>
<dbReference type="Gene3D" id="1.10.472.50">
    <property type="entry name" value="HD-domain/PDEase-like"/>
    <property type="match status" value="1"/>
</dbReference>
<dbReference type="InterPro" id="IPR003607">
    <property type="entry name" value="HD/PDEase_dom"/>
</dbReference>
<name>A0ABV8X178_9BACI</name>
<comment type="caution">
    <text evidence="2">The sequence shown here is derived from an EMBL/GenBank/DDBJ whole genome shotgun (WGS) entry which is preliminary data.</text>
</comment>
<evidence type="ECO:0000259" key="1">
    <source>
        <dbReference type="PROSITE" id="PS51831"/>
    </source>
</evidence>
<protein>
    <submittedName>
        <fullName evidence="2">HD domain-containing protein</fullName>
    </submittedName>
</protein>
<evidence type="ECO:0000313" key="2">
    <source>
        <dbReference type="EMBL" id="MFC4404969.1"/>
    </source>
</evidence>
<gene>
    <name evidence="2" type="ORF">ACFOY7_18015</name>
</gene>
<keyword evidence="3" id="KW-1185">Reference proteome</keyword>
<reference evidence="3" key="1">
    <citation type="journal article" date="2019" name="Int. J. Syst. Evol. Microbiol.">
        <title>The Global Catalogue of Microorganisms (GCM) 10K type strain sequencing project: providing services to taxonomists for standard genome sequencing and annotation.</title>
        <authorList>
            <consortium name="The Broad Institute Genomics Platform"/>
            <consortium name="The Broad Institute Genome Sequencing Center for Infectious Disease"/>
            <person name="Wu L."/>
            <person name="Ma J."/>
        </authorList>
    </citation>
    <scope>NUCLEOTIDE SEQUENCE [LARGE SCALE GENOMIC DNA]</scope>
    <source>
        <strain evidence="3">CCUG 37865</strain>
    </source>
</reference>
<organism evidence="2 3">
    <name type="scientific">Gracilibacillus xinjiangensis</name>
    <dbReference type="NCBI Taxonomy" id="1193282"/>
    <lineage>
        <taxon>Bacteria</taxon>
        <taxon>Bacillati</taxon>
        <taxon>Bacillota</taxon>
        <taxon>Bacilli</taxon>
        <taxon>Bacillales</taxon>
        <taxon>Bacillaceae</taxon>
        <taxon>Gracilibacillus</taxon>
    </lineage>
</organism>
<dbReference type="PANTHER" id="PTHR33594">
    <property type="entry name" value="SUPERFAMILY HYDROLASE, PUTATIVE (AFU_ORTHOLOGUE AFUA_1G03035)-RELATED"/>
    <property type="match status" value="1"/>
</dbReference>
<dbReference type="Gene3D" id="1.20.58.1910">
    <property type="match status" value="1"/>
</dbReference>
<dbReference type="RefSeq" id="WP_390254197.1">
    <property type="nucleotide sequence ID" value="NZ_JBHSDT010000009.1"/>
</dbReference>
<dbReference type="Proteomes" id="UP001595882">
    <property type="component" value="Unassembled WGS sequence"/>
</dbReference>
<accession>A0ABV8X178</accession>
<feature type="domain" description="HD" evidence="1">
    <location>
        <begin position="34"/>
        <end position="135"/>
    </location>
</feature>
<dbReference type="SMART" id="SM00471">
    <property type="entry name" value="HDc"/>
    <property type="match status" value="1"/>
</dbReference>
<dbReference type="SUPFAM" id="SSF109604">
    <property type="entry name" value="HD-domain/PDEase-like"/>
    <property type="match status" value="1"/>
</dbReference>
<dbReference type="EMBL" id="JBHSDT010000009">
    <property type="protein sequence ID" value="MFC4404969.1"/>
    <property type="molecule type" value="Genomic_DNA"/>
</dbReference>
<dbReference type="PANTHER" id="PTHR33594:SF1">
    <property type="entry name" value="HD_PDEASE DOMAIN-CONTAINING PROTEIN"/>
    <property type="match status" value="1"/>
</dbReference>